<gene>
    <name evidence="6" type="ORF">B4N89_21050</name>
</gene>
<dbReference type="InterPro" id="IPR006129">
    <property type="entry name" value="AdhesinB"/>
</dbReference>
<evidence type="ECO:0000256" key="4">
    <source>
        <dbReference type="RuleBase" id="RU003512"/>
    </source>
</evidence>
<dbReference type="Pfam" id="PF01297">
    <property type="entry name" value="ZnuA"/>
    <property type="match status" value="1"/>
</dbReference>
<dbReference type="InterPro" id="IPR006127">
    <property type="entry name" value="ZnuA-like"/>
</dbReference>
<keyword evidence="2 4" id="KW-0813">Transport</keyword>
<dbReference type="GO" id="GO:0030001">
    <property type="term" value="P:metal ion transport"/>
    <property type="evidence" value="ECO:0007669"/>
    <property type="project" value="InterPro"/>
</dbReference>
<dbReference type="InterPro" id="IPR050492">
    <property type="entry name" value="Bact_metal-bind_prot9"/>
</dbReference>
<dbReference type="STRING" id="159449.B4N89_21050"/>
<dbReference type="EMBL" id="MWQN01000001">
    <property type="protein sequence ID" value="OPC83091.1"/>
    <property type="molecule type" value="Genomic_DNA"/>
</dbReference>
<evidence type="ECO:0000256" key="1">
    <source>
        <dbReference type="ARBA" id="ARBA00011028"/>
    </source>
</evidence>
<evidence type="ECO:0000256" key="3">
    <source>
        <dbReference type="ARBA" id="ARBA00022729"/>
    </source>
</evidence>
<feature type="chain" id="PRO_5039159107" evidence="5">
    <location>
        <begin position="29"/>
        <end position="319"/>
    </location>
</feature>
<sequence>MKIRRSAPVALLATAAASALLLSGCAGTDDAKADTGAGAKVRVIAAFYPMKFVAQQVGGPHVKVTNLTKAGAEPHDLELTPKQVGAVSQADLVVYLKGLQPAVDKAISQNKPKHIAEASRFAPLEEHGTEVHGAEDEHAGHDHADAEHGDPHVWLDPIRLAAIATGVGESLAGADPANAADYRERAAALVTRLKTLDGEFTAGLATCARKDVVTSHAAFGYVAERYHLNQIAVNGVNPESEPSPARRADIQRLARDRGVTTIFFETLAEPKTARTLAEDLHVQTAVLDPLEGIKDEAHDDYFSVMRANLDALRKGLGCS</sequence>
<organism evidence="6 7">
    <name type="scientific">Embleya scabrispora</name>
    <dbReference type="NCBI Taxonomy" id="159449"/>
    <lineage>
        <taxon>Bacteria</taxon>
        <taxon>Bacillati</taxon>
        <taxon>Actinomycetota</taxon>
        <taxon>Actinomycetes</taxon>
        <taxon>Kitasatosporales</taxon>
        <taxon>Streptomycetaceae</taxon>
        <taxon>Embleya</taxon>
    </lineage>
</organism>
<dbReference type="Gene3D" id="3.40.50.1980">
    <property type="entry name" value="Nitrogenase molybdenum iron protein domain"/>
    <property type="match status" value="2"/>
</dbReference>
<dbReference type="PROSITE" id="PS51257">
    <property type="entry name" value="PROKAR_LIPOPROTEIN"/>
    <property type="match status" value="1"/>
</dbReference>
<proteinExistence type="inferred from homology"/>
<dbReference type="GO" id="GO:0046872">
    <property type="term" value="F:metal ion binding"/>
    <property type="evidence" value="ECO:0007669"/>
    <property type="project" value="InterPro"/>
</dbReference>
<feature type="signal peptide" evidence="5">
    <location>
        <begin position="1"/>
        <end position="28"/>
    </location>
</feature>
<evidence type="ECO:0000256" key="5">
    <source>
        <dbReference type="SAM" id="SignalP"/>
    </source>
</evidence>
<evidence type="ECO:0000313" key="7">
    <source>
        <dbReference type="Proteomes" id="UP000190037"/>
    </source>
</evidence>
<accession>A0A1T3P2B8</accession>
<name>A0A1T3P2B8_9ACTN</name>
<keyword evidence="7" id="KW-1185">Reference proteome</keyword>
<dbReference type="InterPro" id="IPR006128">
    <property type="entry name" value="Lipoprotein_PsaA-like"/>
</dbReference>
<keyword evidence="3 5" id="KW-0732">Signal</keyword>
<evidence type="ECO:0000313" key="6">
    <source>
        <dbReference type="EMBL" id="OPC83091.1"/>
    </source>
</evidence>
<dbReference type="RefSeq" id="WP_078977392.1">
    <property type="nucleotide sequence ID" value="NZ_MWQN01000001.1"/>
</dbReference>
<evidence type="ECO:0000256" key="2">
    <source>
        <dbReference type="ARBA" id="ARBA00022448"/>
    </source>
</evidence>
<reference evidence="6 7" key="1">
    <citation type="submission" date="2017-03" db="EMBL/GenBank/DDBJ databases">
        <title>Draft genome sequence of Streptomyces scabrisporus NF3, endophyte isolated from Amphipterygium adstringens.</title>
        <authorList>
            <person name="Vazquez M."/>
            <person name="Ceapa C.D."/>
            <person name="Rodriguez Luna D."/>
            <person name="Sanchez Esquivel S."/>
        </authorList>
    </citation>
    <scope>NUCLEOTIDE SEQUENCE [LARGE SCALE GENOMIC DNA]</scope>
    <source>
        <strain evidence="6 7">NF3</strain>
    </source>
</reference>
<dbReference type="OrthoDB" id="9810636at2"/>
<protein>
    <submittedName>
        <fullName evidence="6">Zinc ABC transporter substrate-binding protein</fullName>
    </submittedName>
</protein>
<dbReference type="AlphaFoldDB" id="A0A1T3P2B8"/>
<comment type="caution">
    <text evidence="6">The sequence shown here is derived from an EMBL/GenBank/DDBJ whole genome shotgun (WGS) entry which is preliminary data.</text>
</comment>
<dbReference type="PRINTS" id="PR00691">
    <property type="entry name" value="ADHESINB"/>
</dbReference>
<dbReference type="SUPFAM" id="SSF53807">
    <property type="entry name" value="Helical backbone' metal receptor"/>
    <property type="match status" value="1"/>
</dbReference>
<dbReference type="Proteomes" id="UP000190037">
    <property type="component" value="Unassembled WGS sequence"/>
</dbReference>
<comment type="similarity">
    <text evidence="1 4">Belongs to the bacterial solute-binding protein 9 family.</text>
</comment>
<dbReference type="GO" id="GO:0007155">
    <property type="term" value="P:cell adhesion"/>
    <property type="evidence" value="ECO:0007669"/>
    <property type="project" value="InterPro"/>
</dbReference>
<dbReference type="PANTHER" id="PTHR42953">
    <property type="entry name" value="HIGH-AFFINITY ZINC UPTAKE SYSTEM PROTEIN ZNUA-RELATED"/>
    <property type="match status" value="1"/>
</dbReference>
<dbReference type="PRINTS" id="PR00690">
    <property type="entry name" value="ADHESNFAMILY"/>
</dbReference>
<dbReference type="PANTHER" id="PTHR42953:SF3">
    <property type="entry name" value="HIGH-AFFINITY ZINC UPTAKE SYSTEM PROTEIN ZNUA"/>
    <property type="match status" value="1"/>
</dbReference>